<gene>
    <name evidence="1" type="ORF">BKK54_02035</name>
</gene>
<evidence type="ECO:0000313" key="2">
    <source>
        <dbReference type="Proteomes" id="UP000188481"/>
    </source>
</evidence>
<accession>A0A1V3J8P4</accession>
<keyword evidence="2" id="KW-1185">Reference proteome</keyword>
<dbReference type="AlphaFoldDB" id="A0A1V3J8P4"/>
<protein>
    <recommendedName>
        <fullName evidence="3">Exonuclease</fullName>
    </recommendedName>
</protein>
<evidence type="ECO:0000313" key="1">
    <source>
        <dbReference type="EMBL" id="OOF51780.1"/>
    </source>
</evidence>
<sequence>MIKFLPHKTKILFLDLEYYVPENDRDNPNPGGMSFSPTSPTHKVIGGCFQIYYPMKNRPECQILSFWEWKLGSEENIIKEIYKVFISLWKGIHKSNNCVPMCCGIIGISHSDLPVLYTKMLQYKLDTPENLFYLIFGTRQLDLSCIVAGQFTSKKHNYFFYPKTKSQLYQKYLPKAKRSEHAISVWKYYDDRAFEEIEQRTRLEIIDSLKIYKKFFEKRMETENILNNAKKQLKTNNQ</sequence>
<comment type="caution">
    <text evidence="1">The sequence shown here is derived from an EMBL/GenBank/DDBJ whole genome shotgun (WGS) entry which is preliminary data.</text>
</comment>
<reference evidence="1 2" key="1">
    <citation type="submission" date="2016-10" db="EMBL/GenBank/DDBJ databases">
        <title>Rodentibacter gen. nov. and new species.</title>
        <authorList>
            <person name="Christensen H."/>
        </authorList>
    </citation>
    <scope>NUCLEOTIDE SEQUENCE [LARGE SCALE GENOMIC DNA]</scope>
    <source>
        <strain evidence="2">ppn416</strain>
    </source>
</reference>
<organism evidence="1 2">
    <name type="scientific">Rodentibacter genomosp. 1</name>
    <dbReference type="NCBI Taxonomy" id="1908264"/>
    <lineage>
        <taxon>Bacteria</taxon>
        <taxon>Pseudomonadati</taxon>
        <taxon>Pseudomonadota</taxon>
        <taxon>Gammaproteobacteria</taxon>
        <taxon>Pasteurellales</taxon>
        <taxon>Pasteurellaceae</taxon>
        <taxon>Rodentibacter</taxon>
    </lineage>
</organism>
<dbReference type="RefSeq" id="WP_077541041.1">
    <property type="nucleotide sequence ID" value="NZ_MLHN01000003.1"/>
</dbReference>
<proteinExistence type="predicted"/>
<dbReference type="EMBL" id="MLHN01000003">
    <property type="protein sequence ID" value="OOF51780.1"/>
    <property type="molecule type" value="Genomic_DNA"/>
</dbReference>
<dbReference type="STRING" id="1908264.BKK54_02035"/>
<evidence type="ECO:0008006" key="3">
    <source>
        <dbReference type="Google" id="ProtNLM"/>
    </source>
</evidence>
<dbReference type="Proteomes" id="UP000188481">
    <property type="component" value="Unassembled WGS sequence"/>
</dbReference>
<name>A0A1V3J8P4_9PAST</name>